<dbReference type="HOGENOM" id="CLU_3011391_0_0_11"/>
<dbReference type="EMBL" id="CP006996">
    <property type="protein sequence ID" value="AHD23956.1"/>
    <property type="molecule type" value="Genomic_DNA"/>
</dbReference>
<evidence type="ECO:0000313" key="2">
    <source>
        <dbReference type="Proteomes" id="UP000018781"/>
    </source>
</evidence>
<dbReference type="RefSeq" id="WP_024103523.1">
    <property type="nucleotide sequence ID" value="NC_023150.1"/>
</dbReference>
<accession>V9XKF9</accession>
<dbReference type="Gene3D" id="3.40.50.300">
    <property type="entry name" value="P-loop containing nucleotide triphosphate hydrolases"/>
    <property type="match status" value="1"/>
</dbReference>
<dbReference type="InterPro" id="IPR027417">
    <property type="entry name" value="P-loop_NTPase"/>
</dbReference>
<name>V9XKF9_9NOCA</name>
<dbReference type="KEGG" id="rpy:Y013_23485"/>
<dbReference type="SUPFAM" id="SSF52540">
    <property type="entry name" value="P-loop containing nucleoside triphosphate hydrolases"/>
    <property type="match status" value="1"/>
</dbReference>
<evidence type="ECO:0000313" key="1">
    <source>
        <dbReference type="EMBL" id="AHD23956.1"/>
    </source>
</evidence>
<gene>
    <name evidence="1" type="ORF">Y013_23485</name>
</gene>
<protein>
    <recommendedName>
        <fullName evidence="3">ABC transporter ATP-binding protein</fullName>
    </recommendedName>
</protein>
<evidence type="ECO:0008006" key="3">
    <source>
        <dbReference type="Google" id="ProtNLM"/>
    </source>
</evidence>
<dbReference type="eggNOG" id="COG1132">
    <property type="taxonomic scope" value="Bacteria"/>
</dbReference>
<reference evidence="1 2" key="1">
    <citation type="journal article" date="2014" name="Genome Announc.">
        <title>Complete Genome of Rhodococcus pyridinivorans SB3094, a Methyl-Ethyl-Ketone-Degrading Bacterium Used for Bioaugmentation.</title>
        <authorList>
            <person name="Dueholm M.S."/>
            <person name="Albertsen M."/>
            <person name="D'Imperio S."/>
            <person name="Tale V.P."/>
            <person name="Lewis D."/>
            <person name="Nielsen P.H."/>
            <person name="Nielsen J.L."/>
        </authorList>
    </citation>
    <scope>NUCLEOTIDE SEQUENCE [LARGE SCALE GENOMIC DNA]</scope>
    <source>
        <strain evidence="1 2">SB3094</strain>
    </source>
</reference>
<dbReference type="Proteomes" id="UP000018781">
    <property type="component" value="Chromosome"/>
</dbReference>
<organism evidence="1 2">
    <name type="scientific">Rhodococcus pyridinivorans SB3094</name>
    <dbReference type="NCBI Taxonomy" id="1435356"/>
    <lineage>
        <taxon>Bacteria</taxon>
        <taxon>Bacillati</taxon>
        <taxon>Actinomycetota</taxon>
        <taxon>Actinomycetes</taxon>
        <taxon>Mycobacteriales</taxon>
        <taxon>Nocardiaceae</taxon>
        <taxon>Rhodococcus</taxon>
    </lineage>
</organism>
<dbReference type="PATRIC" id="fig|1435356.3.peg.4732"/>
<dbReference type="GeneID" id="43508261"/>
<dbReference type="AlphaFoldDB" id="V9XKF9"/>
<sequence>MNDVRGDRSSHADRIVFLDRGRIVEQGTHDELVRRGGRYARFWETSVGVASPIRAS</sequence>
<proteinExistence type="predicted"/>